<dbReference type="InterPro" id="IPR036286">
    <property type="entry name" value="LexA/Signal_pep-like_sf"/>
</dbReference>
<dbReference type="CDD" id="cd06529">
    <property type="entry name" value="S24_LexA-like"/>
    <property type="match status" value="1"/>
</dbReference>
<keyword evidence="3" id="KW-0804">Transcription</keyword>
<proteinExistence type="predicted"/>
<dbReference type="InterPro" id="IPR010982">
    <property type="entry name" value="Lambda_DNA-bd_dom_sf"/>
</dbReference>
<dbReference type="PROSITE" id="PS50943">
    <property type="entry name" value="HTH_CROC1"/>
    <property type="match status" value="1"/>
</dbReference>
<organism evidence="5 6">
    <name type="scientific">Vibrio scophthalmi LMG 19158</name>
    <dbReference type="NCBI Taxonomy" id="870967"/>
    <lineage>
        <taxon>Bacteria</taxon>
        <taxon>Pseudomonadati</taxon>
        <taxon>Pseudomonadota</taxon>
        <taxon>Gammaproteobacteria</taxon>
        <taxon>Vibrionales</taxon>
        <taxon>Vibrionaceae</taxon>
        <taxon>Vibrio</taxon>
    </lineage>
</organism>
<name>F9RNB0_9VIBR</name>
<dbReference type="RefSeq" id="WP_005595200.1">
    <property type="nucleotide sequence ID" value="NZ_AFWE01000111.1"/>
</dbReference>
<dbReference type="PANTHER" id="PTHR40661:SF2">
    <property type="entry name" value="HTH-TYPE TRANSCRIPTIONAL REGULATOR PRTR"/>
    <property type="match status" value="1"/>
</dbReference>
<comment type="caution">
    <text evidence="5">The sequence shown here is derived from an EMBL/GenBank/DDBJ whole genome shotgun (WGS) entry which is preliminary data.</text>
</comment>
<dbReference type="EMBL" id="AFWE01000111">
    <property type="protein sequence ID" value="EGU37255.1"/>
    <property type="molecule type" value="Genomic_DNA"/>
</dbReference>
<sequence length="210" mass="23926">MRFGDRLKIQRKLKGFTQQSVAQSLSLSKVAISRWERGHSIPSGDILDSLSRLLDVDAEWLLLGEEQYASNSVILVEFYHDVYASAGNGHSNEDESMDKYPMPKNIVNYEGMDNICCIRISGKSMMPVLADGSIVALNTNKKAIKDGMMYVIRQGDLLRVKMLIETPEKIIIRSYNNDFRDEEFVKYADNGEDFFIVGQVVWHSSYLEKN</sequence>
<dbReference type="CDD" id="cd00093">
    <property type="entry name" value="HTH_XRE"/>
    <property type="match status" value="1"/>
</dbReference>
<dbReference type="eggNOG" id="COG2932">
    <property type="taxonomic scope" value="Bacteria"/>
</dbReference>
<evidence type="ECO:0000259" key="4">
    <source>
        <dbReference type="PROSITE" id="PS50943"/>
    </source>
</evidence>
<dbReference type="AlphaFoldDB" id="F9RNB0"/>
<evidence type="ECO:0000256" key="1">
    <source>
        <dbReference type="ARBA" id="ARBA00023015"/>
    </source>
</evidence>
<dbReference type="InterPro" id="IPR039418">
    <property type="entry name" value="LexA-like"/>
</dbReference>
<dbReference type="Proteomes" id="UP000004349">
    <property type="component" value="Unassembled WGS sequence"/>
</dbReference>
<feature type="domain" description="HTH cro/C1-type" evidence="4">
    <location>
        <begin position="7"/>
        <end position="61"/>
    </location>
</feature>
<evidence type="ECO:0000313" key="6">
    <source>
        <dbReference type="Proteomes" id="UP000004349"/>
    </source>
</evidence>
<dbReference type="PANTHER" id="PTHR40661">
    <property type="match status" value="1"/>
</dbReference>
<dbReference type="SUPFAM" id="SSF47413">
    <property type="entry name" value="lambda repressor-like DNA-binding domains"/>
    <property type="match status" value="1"/>
</dbReference>
<gene>
    <name evidence="5" type="ORF">VIS19158_03572</name>
</gene>
<accession>F9RNB0</accession>
<dbReference type="Gene3D" id="1.10.260.40">
    <property type="entry name" value="lambda repressor-like DNA-binding domains"/>
    <property type="match status" value="1"/>
</dbReference>
<keyword evidence="2" id="KW-0238">DNA-binding</keyword>
<keyword evidence="1" id="KW-0805">Transcription regulation</keyword>
<dbReference type="InterPro" id="IPR001387">
    <property type="entry name" value="Cro/C1-type_HTH"/>
</dbReference>
<dbReference type="InterPro" id="IPR015927">
    <property type="entry name" value="Peptidase_S24_S26A/B/C"/>
</dbReference>
<protein>
    <submittedName>
        <fullName evidence="5">Putative phage repressor</fullName>
    </submittedName>
</protein>
<dbReference type="SMART" id="SM00530">
    <property type="entry name" value="HTH_XRE"/>
    <property type="match status" value="1"/>
</dbReference>
<dbReference type="GO" id="GO:0003677">
    <property type="term" value="F:DNA binding"/>
    <property type="evidence" value="ECO:0007669"/>
    <property type="project" value="UniProtKB-KW"/>
</dbReference>
<reference evidence="5 6" key="1">
    <citation type="journal article" date="2012" name="Int. J. Syst. Evol. Microbiol.">
        <title>Vibrio caribbeanicus sp. nov., isolated from the marine sponge Scleritoderma cyanea.</title>
        <authorList>
            <person name="Hoffmann M."/>
            <person name="Monday S.R."/>
            <person name="Allard M.W."/>
            <person name="Strain E.A."/>
            <person name="Whittaker P."/>
            <person name="Naum M."/>
            <person name="McCarthy P.J."/>
            <person name="Lopez J.V."/>
            <person name="Fischer M."/>
            <person name="Brown E.W."/>
        </authorList>
    </citation>
    <scope>NUCLEOTIDE SEQUENCE [LARGE SCALE GENOMIC DNA]</scope>
    <source>
        <strain evidence="5 6">LMG 19158</strain>
    </source>
</reference>
<dbReference type="SUPFAM" id="SSF51306">
    <property type="entry name" value="LexA/Signal peptidase"/>
    <property type="match status" value="1"/>
</dbReference>
<dbReference type="Gene3D" id="2.10.109.10">
    <property type="entry name" value="Umud Fragment, subunit A"/>
    <property type="match status" value="1"/>
</dbReference>
<dbReference type="Pfam" id="PF00717">
    <property type="entry name" value="Peptidase_S24"/>
    <property type="match status" value="1"/>
</dbReference>
<dbReference type="Pfam" id="PF01381">
    <property type="entry name" value="HTH_3"/>
    <property type="match status" value="1"/>
</dbReference>
<evidence type="ECO:0000256" key="3">
    <source>
        <dbReference type="ARBA" id="ARBA00023163"/>
    </source>
</evidence>
<evidence type="ECO:0000313" key="5">
    <source>
        <dbReference type="EMBL" id="EGU37255.1"/>
    </source>
</evidence>
<evidence type="ECO:0000256" key="2">
    <source>
        <dbReference type="ARBA" id="ARBA00023125"/>
    </source>
</evidence>